<dbReference type="OrthoDB" id="343596at2"/>
<feature type="domain" description="Glycosyltransferase RgtA/B/C/D-like" evidence="9">
    <location>
        <begin position="83"/>
        <end position="242"/>
    </location>
</feature>
<evidence type="ECO:0000256" key="3">
    <source>
        <dbReference type="ARBA" id="ARBA00022676"/>
    </source>
</evidence>
<feature type="transmembrane region" description="Helical" evidence="8">
    <location>
        <begin position="144"/>
        <end position="170"/>
    </location>
</feature>
<feature type="transmembrane region" description="Helical" evidence="8">
    <location>
        <begin position="190"/>
        <end position="216"/>
    </location>
</feature>
<proteinExistence type="predicted"/>
<dbReference type="AlphaFoldDB" id="A0A4R9GFM1"/>
<evidence type="ECO:0000313" key="10">
    <source>
        <dbReference type="EMBL" id="TGK11418.1"/>
    </source>
</evidence>
<keyword evidence="5 8" id="KW-0812">Transmembrane</keyword>
<dbReference type="Proteomes" id="UP000298458">
    <property type="component" value="Unassembled WGS sequence"/>
</dbReference>
<dbReference type="Pfam" id="PF13231">
    <property type="entry name" value="PMT_2"/>
    <property type="match status" value="1"/>
</dbReference>
<evidence type="ECO:0000256" key="1">
    <source>
        <dbReference type="ARBA" id="ARBA00004651"/>
    </source>
</evidence>
<evidence type="ECO:0000256" key="6">
    <source>
        <dbReference type="ARBA" id="ARBA00022989"/>
    </source>
</evidence>
<dbReference type="PANTHER" id="PTHR33908">
    <property type="entry name" value="MANNOSYLTRANSFERASE YKCB-RELATED"/>
    <property type="match status" value="1"/>
</dbReference>
<evidence type="ECO:0000256" key="8">
    <source>
        <dbReference type="SAM" id="Phobius"/>
    </source>
</evidence>
<dbReference type="InterPro" id="IPR050297">
    <property type="entry name" value="LipidA_mod_glycosyltrf_83"/>
</dbReference>
<organism evidence="10 11">
    <name type="scientific">Leptospira fletcheri</name>
    <dbReference type="NCBI Taxonomy" id="2484981"/>
    <lineage>
        <taxon>Bacteria</taxon>
        <taxon>Pseudomonadati</taxon>
        <taxon>Spirochaetota</taxon>
        <taxon>Spirochaetia</taxon>
        <taxon>Leptospirales</taxon>
        <taxon>Leptospiraceae</taxon>
        <taxon>Leptospira</taxon>
    </lineage>
</organism>
<name>A0A4R9GFM1_9LEPT</name>
<evidence type="ECO:0000256" key="2">
    <source>
        <dbReference type="ARBA" id="ARBA00022475"/>
    </source>
</evidence>
<keyword evidence="3" id="KW-0328">Glycosyltransferase</keyword>
<feature type="transmembrane region" description="Helical" evidence="8">
    <location>
        <begin position="12"/>
        <end position="32"/>
    </location>
</feature>
<dbReference type="GO" id="GO:0016763">
    <property type="term" value="F:pentosyltransferase activity"/>
    <property type="evidence" value="ECO:0007669"/>
    <property type="project" value="TreeGrafter"/>
</dbReference>
<dbReference type="PANTHER" id="PTHR33908:SF3">
    <property type="entry name" value="UNDECAPRENYL PHOSPHATE-ALPHA-4-AMINO-4-DEOXY-L-ARABINOSE ARABINOSYL TRANSFERASE"/>
    <property type="match status" value="1"/>
</dbReference>
<dbReference type="GO" id="GO:0005886">
    <property type="term" value="C:plasma membrane"/>
    <property type="evidence" value="ECO:0007669"/>
    <property type="project" value="UniProtKB-SubCell"/>
</dbReference>
<gene>
    <name evidence="10" type="ORF">EHO60_03640</name>
</gene>
<comment type="caution">
    <text evidence="10">The sequence shown here is derived from an EMBL/GenBank/DDBJ whole genome shotgun (WGS) entry which is preliminary data.</text>
</comment>
<dbReference type="InterPro" id="IPR038731">
    <property type="entry name" value="RgtA/B/C-like"/>
</dbReference>
<evidence type="ECO:0000256" key="5">
    <source>
        <dbReference type="ARBA" id="ARBA00022692"/>
    </source>
</evidence>
<keyword evidence="6 8" id="KW-1133">Transmembrane helix</keyword>
<feature type="transmembrane region" description="Helical" evidence="8">
    <location>
        <begin position="334"/>
        <end position="351"/>
    </location>
</feature>
<dbReference type="EMBL" id="RQET01000004">
    <property type="protein sequence ID" value="TGK11418.1"/>
    <property type="molecule type" value="Genomic_DNA"/>
</dbReference>
<reference evidence="10" key="1">
    <citation type="journal article" date="2019" name="PLoS Negl. Trop. Dis.">
        <title>Revisiting the worldwide diversity of Leptospira species in the environment.</title>
        <authorList>
            <person name="Vincent A.T."/>
            <person name="Schiettekatte O."/>
            <person name="Bourhy P."/>
            <person name="Veyrier F.J."/>
            <person name="Picardeau M."/>
        </authorList>
    </citation>
    <scope>NUCLEOTIDE SEQUENCE [LARGE SCALE GENOMIC DNA]</scope>
    <source>
        <strain evidence="10">SSW15</strain>
    </source>
</reference>
<evidence type="ECO:0000256" key="7">
    <source>
        <dbReference type="ARBA" id="ARBA00023136"/>
    </source>
</evidence>
<evidence type="ECO:0000313" key="11">
    <source>
        <dbReference type="Proteomes" id="UP000298458"/>
    </source>
</evidence>
<feature type="transmembrane region" description="Helical" evidence="8">
    <location>
        <begin position="310"/>
        <end position="328"/>
    </location>
</feature>
<comment type="subcellular location">
    <subcellularLocation>
        <location evidence="1">Cell membrane</location>
        <topology evidence="1">Multi-pass membrane protein</topology>
    </subcellularLocation>
</comment>
<feature type="transmembrane region" description="Helical" evidence="8">
    <location>
        <begin position="80"/>
        <end position="98"/>
    </location>
</feature>
<protein>
    <submittedName>
        <fullName evidence="10">UDP phosphate-alpha-4-amino-4-deoxy-L-arabinose arabinosyl transferase</fullName>
    </submittedName>
</protein>
<keyword evidence="4 10" id="KW-0808">Transferase</keyword>
<evidence type="ECO:0000259" key="9">
    <source>
        <dbReference type="Pfam" id="PF13231"/>
    </source>
</evidence>
<dbReference type="RefSeq" id="WP_135766823.1">
    <property type="nucleotide sequence ID" value="NZ_RQET01000004.1"/>
</dbReference>
<feature type="transmembrane region" description="Helical" evidence="8">
    <location>
        <begin position="358"/>
        <end position="377"/>
    </location>
</feature>
<evidence type="ECO:0000256" key="4">
    <source>
        <dbReference type="ARBA" id="ARBA00022679"/>
    </source>
</evidence>
<sequence>MTQSPESGNSDRSYSAVSFFGLIFLSVIYGLAFRFSGTEFPPVWPDEVLFYAPSWDFSVNGSFRTLVLEGLIRGMETKTLWMPPLFFIVNGAVLSVFGGGLETLRFFSASVSLGSIWLFWLLLREVGYSPRARLGACLLLGTDLLFLRVGWTARMESLCLFWALACFWVLSRKADWGRGNTGILSGFEGFLAGFFLGLSFLSHPFAAVFGIPVLFLIHKARGWKVWSFWFGGACVLFSWLIWIHPNWDLFAYQFGAQFGRKRELFQTFSPVTKLKVLLGGYESPGSRIWFYSALALGLWVVRRELLERKVLAFFFFLWFSAVLLFLVLSTEYYYVMYLCIPLSALGGFFFERIRSRRIQYVAALLVFCNLYVLFYAYRKIGFANRDFDLGSKFSEALITELKGSKKIYLQAIPDPYFRIAEALPEARIMEFIPGELPIPAEDFSATLDTVDAFVFSEGQKRNEVVQKFLTENSHRFKTKTVSVEPSTPRKLVRAEAVLYLRK</sequence>
<keyword evidence="11" id="KW-1185">Reference proteome</keyword>
<feature type="transmembrane region" description="Helical" evidence="8">
    <location>
        <begin position="104"/>
        <end position="123"/>
    </location>
</feature>
<dbReference type="GO" id="GO:0010041">
    <property type="term" value="P:response to iron(III) ion"/>
    <property type="evidence" value="ECO:0007669"/>
    <property type="project" value="TreeGrafter"/>
</dbReference>
<keyword evidence="7 8" id="KW-0472">Membrane</keyword>
<dbReference type="GO" id="GO:0009103">
    <property type="term" value="P:lipopolysaccharide biosynthetic process"/>
    <property type="evidence" value="ECO:0007669"/>
    <property type="project" value="UniProtKB-ARBA"/>
</dbReference>
<feature type="transmembrane region" description="Helical" evidence="8">
    <location>
        <begin position="223"/>
        <end position="242"/>
    </location>
</feature>
<keyword evidence="2" id="KW-1003">Cell membrane</keyword>
<accession>A0A4R9GFM1</accession>